<reference evidence="1 2" key="1">
    <citation type="submission" date="2019-06" db="EMBL/GenBank/DDBJ databases">
        <title>Genome Sequence of the Brown Rot Fungal Pathogen Monilinia fructicola.</title>
        <authorList>
            <person name="De Miccolis Angelini R.M."/>
            <person name="Landi L."/>
            <person name="Abate D."/>
            <person name="Pollastro S."/>
            <person name="Romanazzi G."/>
            <person name="Faretra F."/>
        </authorList>
    </citation>
    <scope>NUCLEOTIDE SEQUENCE [LARGE SCALE GENOMIC DNA]</scope>
    <source>
        <strain evidence="1 2">Mfrc123</strain>
    </source>
</reference>
<name>A0A5M9K6H2_MONFR</name>
<organism evidence="1 2">
    <name type="scientific">Monilinia fructicola</name>
    <name type="common">Brown rot fungus</name>
    <name type="synonym">Ciboria fructicola</name>
    <dbReference type="NCBI Taxonomy" id="38448"/>
    <lineage>
        <taxon>Eukaryota</taxon>
        <taxon>Fungi</taxon>
        <taxon>Dikarya</taxon>
        <taxon>Ascomycota</taxon>
        <taxon>Pezizomycotina</taxon>
        <taxon>Leotiomycetes</taxon>
        <taxon>Helotiales</taxon>
        <taxon>Sclerotiniaceae</taxon>
        <taxon>Monilinia</taxon>
    </lineage>
</organism>
<gene>
    <name evidence="1" type="ORF">EYC84_006328</name>
</gene>
<dbReference type="AlphaFoldDB" id="A0A5M9K6H2"/>
<evidence type="ECO:0008006" key="3">
    <source>
        <dbReference type="Google" id="ProtNLM"/>
    </source>
</evidence>
<dbReference type="InterPro" id="IPR022025">
    <property type="entry name" value="Amidoligase_2"/>
</dbReference>
<accession>A0A5M9K6H2</accession>
<evidence type="ECO:0000313" key="1">
    <source>
        <dbReference type="EMBL" id="KAA8576173.1"/>
    </source>
</evidence>
<evidence type="ECO:0000313" key="2">
    <source>
        <dbReference type="Proteomes" id="UP000322873"/>
    </source>
</evidence>
<dbReference type="PANTHER" id="PTHR36847">
    <property type="entry name" value="AMIDOLIGASE ENZYME"/>
    <property type="match status" value="1"/>
</dbReference>
<dbReference type="Pfam" id="PF12224">
    <property type="entry name" value="Amidoligase_2"/>
    <property type="match status" value="1"/>
</dbReference>
<dbReference type="Proteomes" id="UP000322873">
    <property type="component" value="Unassembled WGS sequence"/>
</dbReference>
<dbReference type="VEuPathDB" id="FungiDB:MFRU_009g01090"/>
<sequence length="296" mass="33927">MVLYPREVNGKKLSDFDPINEDILEKLKQVGIAATVKGVEYHSLPSKEALRTDWILKIDVTVEGNEQGKSYVDYGLEMASPPYFYDEASRKAIETVVRTLRKNYLVRVNNSTGLHVHVGNGYFGLQWKVLRNLMAIAWTYERQIRLIVPRERISMNYCRSLRASSLGTSFPQYTRLEFLNRILSFSSNQDIVSELDAASTGRLGFNIRDLRVPYEVDRRTIEFRQHSGSLDPEAILHWVHVCVKLVERACLTKDDDALYARLRADVEKSIGFGDDEVSITDYLMWLGCPAQSVLLR</sequence>
<keyword evidence="2" id="KW-1185">Reference proteome</keyword>
<dbReference type="PANTHER" id="PTHR36847:SF1">
    <property type="entry name" value="AMIDOLIGASE ENZYME"/>
    <property type="match status" value="1"/>
</dbReference>
<protein>
    <recommendedName>
        <fullName evidence="3">Amidoligase enzyme</fullName>
    </recommendedName>
</protein>
<dbReference type="EMBL" id="VICG01000001">
    <property type="protein sequence ID" value="KAA8576173.1"/>
    <property type="molecule type" value="Genomic_DNA"/>
</dbReference>
<comment type="caution">
    <text evidence="1">The sequence shown here is derived from an EMBL/GenBank/DDBJ whole genome shotgun (WGS) entry which is preliminary data.</text>
</comment>
<proteinExistence type="predicted"/>